<name>A0A8S4RD98_9NEOP</name>
<dbReference type="GO" id="GO:0046872">
    <property type="term" value="F:metal ion binding"/>
    <property type="evidence" value="ECO:0007669"/>
    <property type="project" value="UniProtKB-KW"/>
</dbReference>
<protein>
    <recommendedName>
        <fullName evidence="5">Ubiquinone biosynthesis O-methyltransferase, mitochondrial</fullName>
    </recommendedName>
    <alternativeName>
        <fullName evidence="5">3-demethylubiquinol 3-O-methyltransferase</fullName>
        <ecNumber evidence="5">2.1.1.64</ecNumber>
    </alternativeName>
    <alternativeName>
        <fullName evidence="5">3-demethylubiquinone 3-O-methyltransferase</fullName>
        <ecNumber evidence="5">2.1.1.-</ecNumber>
    </alternativeName>
    <alternativeName>
        <fullName evidence="5">Polyprenyldihydroxybenzoate methyltransferase</fullName>
        <ecNumber evidence="5">2.1.1.114</ecNumber>
    </alternativeName>
</protein>
<dbReference type="EC" id="2.1.1.64" evidence="5"/>
<dbReference type="GO" id="GO:0010420">
    <property type="term" value="F:polyprenyldihydroxybenzoate methyltransferase activity"/>
    <property type="evidence" value="ECO:0007669"/>
    <property type="project" value="UniProtKB-UniRule"/>
</dbReference>
<feature type="binding site" evidence="5">
    <location>
        <position position="175"/>
    </location>
    <ligand>
        <name>Mg(2+)</name>
        <dbReference type="ChEBI" id="CHEBI:18420"/>
    </ligand>
</feature>
<dbReference type="CDD" id="cd02440">
    <property type="entry name" value="AdoMet_MTases"/>
    <property type="match status" value="1"/>
</dbReference>
<dbReference type="PANTHER" id="PTHR43464:SF19">
    <property type="entry name" value="UBIQUINONE BIOSYNTHESIS O-METHYLTRANSFERASE, MITOCHONDRIAL"/>
    <property type="match status" value="1"/>
</dbReference>
<keyword evidence="5" id="KW-0479">Metal-binding</keyword>
<feature type="binding site" evidence="5">
    <location>
        <position position="174"/>
    </location>
    <ligand>
        <name>S-adenosyl-L-methionine</name>
        <dbReference type="ChEBI" id="CHEBI:59789"/>
    </ligand>
</feature>
<keyword evidence="5" id="KW-0999">Mitochondrion inner membrane</keyword>
<reference evidence="6" key="1">
    <citation type="submission" date="2022-03" db="EMBL/GenBank/DDBJ databases">
        <authorList>
            <person name="Lindestad O."/>
        </authorList>
    </citation>
    <scope>NUCLEOTIDE SEQUENCE</scope>
</reference>
<evidence type="ECO:0000313" key="6">
    <source>
        <dbReference type="EMBL" id="CAH2235283.1"/>
    </source>
</evidence>
<comment type="catalytic activity">
    <reaction evidence="5">
        <text>a 3,4-dihydroxy-5-(all-trans-polyprenyl)benzoate + S-adenosyl-L-methionine = a 4-hydroxy-3-methoxy-5-(all-trans-polyprenyl)benzoate + S-adenosyl-L-homocysteine + H(+)</text>
        <dbReference type="Rhea" id="RHEA:44452"/>
        <dbReference type="Rhea" id="RHEA-COMP:10930"/>
        <dbReference type="Rhea" id="RHEA-COMP:10931"/>
        <dbReference type="ChEBI" id="CHEBI:15378"/>
        <dbReference type="ChEBI" id="CHEBI:57856"/>
        <dbReference type="ChEBI" id="CHEBI:59789"/>
        <dbReference type="ChEBI" id="CHEBI:64694"/>
        <dbReference type="ChEBI" id="CHEBI:84443"/>
        <dbReference type="EC" id="2.1.1.114"/>
    </reaction>
</comment>
<dbReference type="InterPro" id="IPR029063">
    <property type="entry name" value="SAM-dependent_MTases_sf"/>
</dbReference>
<proteinExistence type="inferred from homology"/>
<organism evidence="6 7">
    <name type="scientific">Pararge aegeria aegeria</name>
    <dbReference type="NCBI Taxonomy" id="348720"/>
    <lineage>
        <taxon>Eukaryota</taxon>
        <taxon>Metazoa</taxon>
        <taxon>Ecdysozoa</taxon>
        <taxon>Arthropoda</taxon>
        <taxon>Hexapoda</taxon>
        <taxon>Insecta</taxon>
        <taxon>Pterygota</taxon>
        <taxon>Neoptera</taxon>
        <taxon>Endopterygota</taxon>
        <taxon>Lepidoptera</taxon>
        <taxon>Glossata</taxon>
        <taxon>Ditrysia</taxon>
        <taxon>Papilionoidea</taxon>
        <taxon>Nymphalidae</taxon>
        <taxon>Satyrinae</taxon>
        <taxon>Satyrini</taxon>
        <taxon>Parargina</taxon>
        <taxon>Pararge</taxon>
    </lineage>
</organism>
<evidence type="ECO:0000256" key="3">
    <source>
        <dbReference type="ARBA" id="ARBA00022688"/>
    </source>
</evidence>
<sequence length="512" mass="58320">MRNHSLSYLKIVLSKNLKSHAYKFPSRGITMLNKKTTTKETTVDQTDVDNHTKLAKEWWDPNGKMLALHSFNLLRVPFIRDGLVDVEQNERTLLPLSNKTILDVGCGGGILSEAIARLGANVTGIDASNELIELASDHSKIDPKLANNRPSYQCTTIEEHSQKFSDHYDAVVASEVIEHVANKELFIKSCVQAVKPGGKIFLTTPNRTRLMQIFGIYVAEYILQMVPKNTHQYEKFTTPNEVTFLLERNHCHVQAVYGVMYYPIVNKWAWSSSPKFMFALQAEKLFEKVFGLSSVTQCLAKTNIDEKLHYIAVRPTASIFHLRQKVWHLLDLPDYCEEIIILKTEKDQEIPLTDLRKGNDPQHPYVMEVWLPGKQNCSVSVHNNMLTMGDKNTVNNFLAQDNLVSNRSKNEETSNLDFNGKAFGNEISHTTINLYDTDALNKLRSMEKQDNKLPDAEYKKSELSCKMSSSSIFFKLHGRKSRDNFVNILLKIQNDLTTLGSKLSDLENRIHV</sequence>
<gene>
    <name evidence="6" type="primary">jg8270</name>
    <name evidence="5" type="synonym">coq3</name>
    <name evidence="6" type="ORF">PAEG_LOCUS12952</name>
</gene>
<feature type="binding site" evidence="5">
    <location>
        <position position="179"/>
    </location>
    <ligand>
        <name>Mg(2+)</name>
        <dbReference type="ChEBI" id="CHEBI:18420"/>
    </ligand>
</feature>
<dbReference type="GO" id="GO:0032259">
    <property type="term" value="P:methylation"/>
    <property type="evidence" value="ECO:0007669"/>
    <property type="project" value="UniProtKB-KW"/>
</dbReference>
<keyword evidence="2 5" id="KW-0808">Transferase</keyword>
<evidence type="ECO:0000313" key="7">
    <source>
        <dbReference type="Proteomes" id="UP000838756"/>
    </source>
</evidence>
<keyword evidence="5" id="KW-0472">Membrane</keyword>
<comment type="pathway">
    <text evidence="5">Cofactor biosynthesis; ubiquinone biosynthesis.</text>
</comment>
<dbReference type="PANTHER" id="PTHR43464">
    <property type="entry name" value="METHYLTRANSFERASE"/>
    <property type="match status" value="1"/>
</dbReference>
<dbReference type="Pfam" id="PF13489">
    <property type="entry name" value="Methyltransf_23"/>
    <property type="match status" value="1"/>
</dbReference>
<comment type="subcellular location">
    <subcellularLocation>
        <location evidence="5">Mitochondrion inner membrane</location>
        <topology evidence="5">Peripheral membrane protein</topology>
        <orientation evidence="5">Matrix side</orientation>
    </subcellularLocation>
</comment>
<comment type="subunit">
    <text evidence="5">Component of a multi-subunit COQ enzyme complex.</text>
</comment>
<dbReference type="InterPro" id="IPR010233">
    <property type="entry name" value="UbiG_MeTrfase"/>
</dbReference>
<dbReference type="EC" id="2.1.1.114" evidence="5"/>
<comment type="caution">
    <text evidence="6">The sequence shown here is derived from an EMBL/GenBank/DDBJ whole genome shotgun (WGS) entry which is preliminary data.</text>
</comment>
<comment type="cofactor">
    <cofactor evidence="5">
        <name>Mg(2+)</name>
        <dbReference type="ChEBI" id="CHEBI:18420"/>
    </cofactor>
</comment>
<comment type="function">
    <text evidence="5">O-methyltransferase required for two non-consecutive steps during ubiquinone biosynthesis. Catalyzes the 2 O-methylation of 3,4-dihydroxy-5-(all-trans-polyprenyl)benzoic acid into 4-hydroxy-3-methoxy-5-(all-trans-polyprenyl)benzoic acid. Also catalyzes the last step of ubiquinone biosynthesis by mediating methylation of 3-demethylubiquinone into ubiquinone. Also able to mediate the methylation of 3-demethylubiquinol into ubiquinol.</text>
</comment>
<evidence type="ECO:0000256" key="1">
    <source>
        <dbReference type="ARBA" id="ARBA00022603"/>
    </source>
</evidence>
<dbReference type="HAMAP" id="MF_00472">
    <property type="entry name" value="UbiG"/>
    <property type="match status" value="1"/>
</dbReference>
<feature type="binding site" evidence="5">
    <location>
        <position position="178"/>
    </location>
    <ligand>
        <name>Mg(2+)</name>
        <dbReference type="ChEBI" id="CHEBI:18420"/>
    </ligand>
</feature>
<dbReference type="NCBIfam" id="TIGR01983">
    <property type="entry name" value="UbiG"/>
    <property type="match status" value="1"/>
</dbReference>
<keyword evidence="5" id="KW-0460">Magnesium</keyword>
<comment type="catalytic activity">
    <reaction evidence="5">
        <text>a 3-demethylubiquinone + S-adenosyl-L-methionine = a ubiquinone + S-adenosyl-L-homocysteine</text>
        <dbReference type="Rhea" id="RHEA:81215"/>
        <dbReference type="Rhea" id="RHEA-COMP:9565"/>
        <dbReference type="Rhea" id="RHEA-COMP:19654"/>
        <dbReference type="ChEBI" id="CHEBI:16389"/>
        <dbReference type="ChEBI" id="CHEBI:57856"/>
        <dbReference type="ChEBI" id="CHEBI:59789"/>
        <dbReference type="ChEBI" id="CHEBI:231825"/>
    </reaction>
</comment>
<keyword evidence="7" id="KW-1185">Reference proteome</keyword>
<feature type="binding site" evidence="5">
    <location>
        <position position="126"/>
    </location>
    <ligand>
        <name>S-adenosyl-L-methionine</name>
        <dbReference type="ChEBI" id="CHEBI:59789"/>
    </ligand>
</feature>
<evidence type="ECO:0000256" key="5">
    <source>
        <dbReference type="HAMAP-Rule" id="MF_03190"/>
    </source>
</evidence>
<comment type="catalytic activity">
    <reaction evidence="5">
        <text>a 3-demethylubiquinol + S-adenosyl-L-methionine = a ubiquinol + S-adenosyl-L-homocysteine + H(+)</text>
        <dbReference type="Rhea" id="RHEA:44380"/>
        <dbReference type="Rhea" id="RHEA-COMP:9566"/>
        <dbReference type="Rhea" id="RHEA-COMP:10914"/>
        <dbReference type="ChEBI" id="CHEBI:15378"/>
        <dbReference type="ChEBI" id="CHEBI:17976"/>
        <dbReference type="ChEBI" id="CHEBI:57856"/>
        <dbReference type="ChEBI" id="CHEBI:59789"/>
        <dbReference type="ChEBI" id="CHEBI:84422"/>
        <dbReference type="EC" id="2.1.1.64"/>
    </reaction>
</comment>
<keyword evidence="1 5" id="KW-0489">Methyltransferase</keyword>
<dbReference type="AlphaFoldDB" id="A0A8S4RD98"/>
<dbReference type="SUPFAM" id="SSF53335">
    <property type="entry name" value="S-adenosyl-L-methionine-dependent methyltransferases"/>
    <property type="match status" value="1"/>
</dbReference>
<dbReference type="Gene3D" id="3.40.50.150">
    <property type="entry name" value="Vaccinia Virus protein VP39"/>
    <property type="match status" value="1"/>
</dbReference>
<dbReference type="Proteomes" id="UP000838756">
    <property type="component" value="Unassembled WGS sequence"/>
</dbReference>
<comment type="similarity">
    <text evidence="5">Belongs to the class I-like SAM-binding methyltransferase superfamily. UbiG/COQ3 family.</text>
</comment>
<evidence type="ECO:0000256" key="4">
    <source>
        <dbReference type="ARBA" id="ARBA00022691"/>
    </source>
</evidence>
<dbReference type="EMBL" id="CAKXAJ010025120">
    <property type="protein sequence ID" value="CAH2235283.1"/>
    <property type="molecule type" value="Genomic_DNA"/>
</dbReference>
<accession>A0A8S4RD98</accession>
<keyword evidence="5" id="KW-0496">Mitochondrion</keyword>
<dbReference type="GO" id="GO:0031314">
    <property type="term" value="C:extrinsic component of mitochondrial inner membrane"/>
    <property type="evidence" value="ECO:0007669"/>
    <property type="project" value="UniProtKB-UniRule"/>
</dbReference>
<dbReference type="OrthoDB" id="3265906at2759"/>
<feature type="binding site" evidence="5">
    <location>
        <position position="75"/>
    </location>
    <ligand>
        <name>S-adenosyl-L-methionine</name>
        <dbReference type="ChEBI" id="CHEBI:59789"/>
    </ligand>
</feature>
<evidence type="ECO:0000256" key="2">
    <source>
        <dbReference type="ARBA" id="ARBA00022679"/>
    </source>
</evidence>
<dbReference type="GO" id="GO:0061542">
    <property type="term" value="F:3-demethylubiquinol 3-O-methyltransferase activity"/>
    <property type="evidence" value="ECO:0007669"/>
    <property type="project" value="UniProtKB-UniRule"/>
</dbReference>
<dbReference type="EC" id="2.1.1.-" evidence="5"/>
<keyword evidence="3 5" id="KW-0831">Ubiquinone biosynthesis</keyword>
<keyword evidence="4 5" id="KW-0949">S-adenosyl-L-methionine</keyword>
<feature type="binding site" evidence="5">
    <location>
        <position position="105"/>
    </location>
    <ligand>
        <name>S-adenosyl-L-methionine</name>
        <dbReference type="ChEBI" id="CHEBI:59789"/>
    </ligand>
</feature>